<organism evidence="2 3">
    <name type="scientific">Lentinula raphanica</name>
    <dbReference type="NCBI Taxonomy" id="153919"/>
    <lineage>
        <taxon>Eukaryota</taxon>
        <taxon>Fungi</taxon>
        <taxon>Dikarya</taxon>
        <taxon>Basidiomycota</taxon>
        <taxon>Agaricomycotina</taxon>
        <taxon>Agaricomycetes</taxon>
        <taxon>Agaricomycetidae</taxon>
        <taxon>Agaricales</taxon>
        <taxon>Marasmiineae</taxon>
        <taxon>Omphalotaceae</taxon>
        <taxon>Lentinula</taxon>
    </lineage>
</organism>
<feature type="region of interest" description="Disordered" evidence="1">
    <location>
        <begin position="69"/>
        <end position="119"/>
    </location>
</feature>
<comment type="caution">
    <text evidence="2">The sequence shown here is derived from an EMBL/GenBank/DDBJ whole genome shotgun (WGS) entry which is preliminary data.</text>
</comment>
<dbReference type="Proteomes" id="UP001163846">
    <property type="component" value="Unassembled WGS sequence"/>
</dbReference>
<dbReference type="AlphaFoldDB" id="A0AA38UG40"/>
<gene>
    <name evidence="2" type="ORF">F5878DRAFT_659624</name>
</gene>
<feature type="compositionally biased region" description="Polar residues" evidence="1">
    <location>
        <begin position="102"/>
        <end position="111"/>
    </location>
</feature>
<evidence type="ECO:0000256" key="1">
    <source>
        <dbReference type="SAM" id="MobiDB-lite"/>
    </source>
</evidence>
<proteinExistence type="predicted"/>
<name>A0AA38UG40_9AGAR</name>
<accession>A0AA38UG40</accession>
<reference evidence="2" key="1">
    <citation type="submission" date="2022-08" db="EMBL/GenBank/DDBJ databases">
        <authorList>
            <consortium name="DOE Joint Genome Institute"/>
            <person name="Min B."/>
            <person name="Riley R."/>
            <person name="Sierra-Patev S."/>
            <person name="Naranjo-Ortiz M."/>
            <person name="Looney B."/>
            <person name="Konkel Z."/>
            <person name="Slot J.C."/>
            <person name="Sakamoto Y."/>
            <person name="Steenwyk J.L."/>
            <person name="Rokas A."/>
            <person name="Carro J."/>
            <person name="Camarero S."/>
            <person name="Ferreira P."/>
            <person name="Molpeceres G."/>
            <person name="Ruiz-Duenas F.J."/>
            <person name="Serrano A."/>
            <person name="Henrissat B."/>
            <person name="Drula E."/>
            <person name="Hughes K.W."/>
            <person name="Mata J.L."/>
            <person name="Ishikawa N.K."/>
            <person name="Vargas-Isla R."/>
            <person name="Ushijima S."/>
            <person name="Smith C.A."/>
            <person name="Ahrendt S."/>
            <person name="Andreopoulos W."/>
            <person name="He G."/>
            <person name="Labutti K."/>
            <person name="Lipzen A."/>
            <person name="Ng V."/>
            <person name="Sandor L."/>
            <person name="Barry K."/>
            <person name="Martinez A.T."/>
            <person name="Xiao Y."/>
            <person name="Gibbons J.G."/>
            <person name="Terashima K."/>
            <person name="Hibbett D.S."/>
            <person name="Grigoriev I.V."/>
        </authorList>
    </citation>
    <scope>NUCLEOTIDE SEQUENCE</scope>
    <source>
        <strain evidence="2">TFB9207</strain>
    </source>
</reference>
<keyword evidence="3" id="KW-1185">Reference proteome</keyword>
<sequence length="119" mass="13061">MSVLIANPPSSTLFTAPDYLAMYSISMPALSTFVPPTIRVPPPLPIPEIPLRERRGFVEFIPITPRSVLGDNAQSAPMPAKGHLEPKAGALPRRRRRVPPSNAHTTNQNVDPESKKFDL</sequence>
<evidence type="ECO:0000313" key="2">
    <source>
        <dbReference type="EMBL" id="KAJ3840224.1"/>
    </source>
</evidence>
<protein>
    <submittedName>
        <fullName evidence="2">Uncharacterized protein</fullName>
    </submittedName>
</protein>
<evidence type="ECO:0000313" key="3">
    <source>
        <dbReference type="Proteomes" id="UP001163846"/>
    </source>
</evidence>
<dbReference type="EMBL" id="MU806089">
    <property type="protein sequence ID" value="KAJ3840224.1"/>
    <property type="molecule type" value="Genomic_DNA"/>
</dbReference>